<reference evidence="7" key="2">
    <citation type="submission" date="2020-09" db="EMBL/GenBank/DDBJ databases">
        <authorList>
            <person name="Sun Q."/>
            <person name="Zhou Y."/>
        </authorList>
    </citation>
    <scope>NUCLEOTIDE SEQUENCE</scope>
    <source>
        <strain evidence="7">CGMCC 4.7201</strain>
    </source>
</reference>
<evidence type="ECO:0000256" key="2">
    <source>
        <dbReference type="ARBA" id="ARBA00022576"/>
    </source>
</evidence>
<dbReference type="Gene3D" id="3.90.1150.10">
    <property type="entry name" value="Aspartate Aminotransferase, domain 1"/>
    <property type="match status" value="1"/>
</dbReference>
<dbReference type="Gene3D" id="3.40.640.10">
    <property type="entry name" value="Type I PLP-dependent aspartate aminotransferase-like (Major domain)"/>
    <property type="match status" value="1"/>
</dbReference>
<dbReference type="EMBL" id="BMMS01000011">
    <property type="protein sequence ID" value="GGO88344.1"/>
    <property type="molecule type" value="Genomic_DNA"/>
</dbReference>
<keyword evidence="2 7" id="KW-0032">Aminotransferase</keyword>
<dbReference type="AlphaFoldDB" id="A0A918DY67"/>
<dbReference type="CDD" id="cd00616">
    <property type="entry name" value="AHBA_syn"/>
    <property type="match status" value="1"/>
</dbReference>
<gene>
    <name evidence="7" type="ORF">GCM10012280_28930</name>
</gene>
<dbReference type="RefSeq" id="WP_229698418.1">
    <property type="nucleotide sequence ID" value="NZ_BMMS01000011.1"/>
</dbReference>
<comment type="caution">
    <text evidence="7">The sequence shown here is derived from an EMBL/GenBank/DDBJ whole genome shotgun (WGS) entry which is preliminary data.</text>
</comment>
<dbReference type="InterPro" id="IPR015424">
    <property type="entry name" value="PyrdxlP-dep_Trfase"/>
</dbReference>
<dbReference type="GO" id="GO:0008483">
    <property type="term" value="F:transaminase activity"/>
    <property type="evidence" value="ECO:0007669"/>
    <property type="project" value="UniProtKB-KW"/>
</dbReference>
<name>A0A918DY67_9ACTN</name>
<keyword evidence="8" id="KW-1185">Reference proteome</keyword>
<dbReference type="PIRSF" id="PIRSF000390">
    <property type="entry name" value="PLP_StrS"/>
    <property type="match status" value="1"/>
</dbReference>
<dbReference type="InterPro" id="IPR015421">
    <property type="entry name" value="PyrdxlP-dep_Trfase_major"/>
</dbReference>
<proteinExistence type="inferred from homology"/>
<evidence type="ECO:0000313" key="7">
    <source>
        <dbReference type="EMBL" id="GGO88344.1"/>
    </source>
</evidence>
<comment type="similarity">
    <text evidence="4">Belongs to the DegT/DnrJ/EryC1 family. L-glutamine:2-deoxy-scyllo-inosose/scyllo-inosose aminotransferase subfamily.</text>
</comment>
<comment type="cofactor">
    <cofactor evidence="1">
        <name>pyridoxal 5'-phosphate</name>
        <dbReference type="ChEBI" id="CHEBI:597326"/>
    </cofactor>
</comment>
<dbReference type="PANTHER" id="PTHR30244">
    <property type="entry name" value="TRANSAMINASE"/>
    <property type="match status" value="1"/>
</dbReference>
<dbReference type="PANTHER" id="PTHR30244:SF34">
    <property type="entry name" value="DTDP-4-AMINO-4,6-DIDEOXYGALACTOSE TRANSAMINASE"/>
    <property type="match status" value="1"/>
</dbReference>
<accession>A0A918DY67</accession>
<dbReference type="InterPro" id="IPR000653">
    <property type="entry name" value="DegT/StrS_aminotransferase"/>
</dbReference>
<evidence type="ECO:0000256" key="3">
    <source>
        <dbReference type="ARBA" id="ARBA00022898"/>
    </source>
</evidence>
<evidence type="ECO:0000256" key="1">
    <source>
        <dbReference type="ARBA" id="ARBA00001933"/>
    </source>
</evidence>
<feature type="active site" description="Proton acceptor" evidence="5">
    <location>
        <position position="180"/>
    </location>
</feature>
<sequence>MIPVMVPWLGQEEAEAAAEAVRSGWVAQGPRVERFERAFAQALGVRHAVAVSSCTAALHLCLVAAGVGEGDEVVVPSLSFIATANAVRYVGAVPVFADVDEESGNLTAGSVEPLLTARTRAVIVVDQGGVPVDLDGVRALCEPRGIAVVEDAACGAGSTYRGGPVGAGARLAAFSFHPRKVLTTGEGGMVTCDDGAVAARLRRLREHGMSVGAAERHASGSAVPESYGEVGFNYRMTDIQAAVGLVQLRKLPAMVARRRELAERYRELLKGLPGARLVGDPAHGTTNYQSCWLLLGRGHPMPRNGVLAHLAARGISARRGIMAAHLEPPYAGSERVPLPHTERLTGHSLTLPLFHSLTAEQQDRVVEALFETAGTVEGSGGGDA</sequence>
<evidence type="ECO:0000256" key="6">
    <source>
        <dbReference type="PIRSR" id="PIRSR000390-2"/>
    </source>
</evidence>
<evidence type="ECO:0000256" key="5">
    <source>
        <dbReference type="PIRSR" id="PIRSR000390-1"/>
    </source>
</evidence>
<dbReference type="GO" id="GO:0000271">
    <property type="term" value="P:polysaccharide biosynthetic process"/>
    <property type="evidence" value="ECO:0007669"/>
    <property type="project" value="TreeGrafter"/>
</dbReference>
<dbReference type="GO" id="GO:0030170">
    <property type="term" value="F:pyridoxal phosphate binding"/>
    <property type="evidence" value="ECO:0007669"/>
    <property type="project" value="TreeGrafter"/>
</dbReference>
<reference evidence="7" key="1">
    <citation type="journal article" date="2014" name="Int. J. Syst. Evol. Microbiol.">
        <title>Complete genome sequence of Corynebacterium casei LMG S-19264T (=DSM 44701T), isolated from a smear-ripened cheese.</title>
        <authorList>
            <consortium name="US DOE Joint Genome Institute (JGI-PGF)"/>
            <person name="Walter F."/>
            <person name="Albersmeier A."/>
            <person name="Kalinowski J."/>
            <person name="Ruckert C."/>
        </authorList>
    </citation>
    <scope>NUCLEOTIDE SEQUENCE</scope>
    <source>
        <strain evidence="7">CGMCC 4.7201</strain>
    </source>
</reference>
<organism evidence="7 8">
    <name type="scientific">Wenjunlia tyrosinilytica</name>
    <dbReference type="NCBI Taxonomy" id="1544741"/>
    <lineage>
        <taxon>Bacteria</taxon>
        <taxon>Bacillati</taxon>
        <taxon>Actinomycetota</taxon>
        <taxon>Actinomycetes</taxon>
        <taxon>Kitasatosporales</taxon>
        <taxon>Streptomycetaceae</taxon>
        <taxon>Wenjunlia</taxon>
    </lineage>
</organism>
<evidence type="ECO:0000256" key="4">
    <source>
        <dbReference type="ARBA" id="ARBA00038398"/>
    </source>
</evidence>
<keyword evidence="2 7" id="KW-0808">Transferase</keyword>
<dbReference type="InterPro" id="IPR015422">
    <property type="entry name" value="PyrdxlP-dep_Trfase_small"/>
</dbReference>
<evidence type="ECO:0000313" key="8">
    <source>
        <dbReference type="Proteomes" id="UP000641932"/>
    </source>
</evidence>
<feature type="modified residue" description="N6-(pyridoxal phosphate)lysine" evidence="6">
    <location>
        <position position="180"/>
    </location>
</feature>
<dbReference type="Proteomes" id="UP000641932">
    <property type="component" value="Unassembled WGS sequence"/>
</dbReference>
<dbReference type="Pfam" id="PF01041">
    <property type="entry name" value="DegT_DnrJ_EryC1"/>
    <property type="match status" value="1"/>
</dbReference>
<keyword evidence="3 6" id="KW-0663">Pyridoxal phosphate</keyword>
<protein>
    <submittedName>
        <fullName evidence="7">Aminotransferase DegT</fullName>
    </submittedName>
</protein>
<dbReference type="SUPFAM" id="SSF53383">
    <property type="entry name" value="PLP-dependent transferases"/>
    <property type="match status" value="1"/>
</dbReference>